<feature type="region of interest" description="Disordered" evidence="1">
    <location>
        <begin position="229"/>
        <end position="311"/>
    </location>
</feature>
<name>A0A9P0GZ75_NEZVI</name>
<proteinExistence type="predicted"/>
<feature type="compositionally biased region" description="Basic residues" evidence="1">
    <location>
        <begin position="96"/>
        <end position="106"/>
    </location>
</feature>
<dbReference type="Proteomes" id="UP001152798">
    <property type="component" value="Chromosome 2"/>
</dbReference>
<protein>
    <submittedName>
        <fullName evidence="2">Uncharacterized protein</fullName>
    </submittedName>
</protein>
<accession>A0A9P0GZ75</accession>
<dbReference type="EMBL" id="OV725078">
    <property type="protein sequence ID" value="CAH1393149.1"/>
    <property type="molecule type" value="Genomic_DNA"/>
</dbReference>
<feature type="compositionally biased region" description="Basic and acidic residues" evidence="1">
    <location>
        <begin position="110"/>
        <end position="128"/>
    </location>
</feature>
<dbReference type="AlphaFoldDB" id="A0A9P0GZ75"/>
<feature type="region of interest" description="Disordered" evidence="1">
    <location>
        <begin position="1"/>
        <end position="132"/>
    </location>
</feature>
<reference evidence="2" key="1">
    <citation type="submission" date="2022-01" db="EMBL/GenBank/DDBJ databases">
        <authorList>
            <person name="King R."/>
        </authorList>
    </citation>
    <scope>NUCLEOTIDE SEQUENCE</scope>
</reference>
<feature type="compositionally biased region" description="Basic and acidic residues" evidence="1">
    <location>
        <begin position="229"/>
        <end position="239"/>
    </location>
</feature>
<organism evidence="2 3">
    <name type="scientific">Nezara viridula</name>
    <name type="common">Southern green stink bug</name>
    <name type="synonym">Cimex viridulus</name>
    <dbReference type="NCBI Taxonomy" id="85310"/>
    <lineage>
        <taxon>Eukaryota</taxon>
        <taxon>Metazoa</taxon>
        <taxon>Ecdysozoa</taxon>
        <taxon>Arthropoda</taxon>
        <taxon>Hexapoda</taxon>
        <taxon>Insecta</taxon>
        <taxon>Pterygota</taxon>
        <taxon>Neoptera</taxon>
        <taxon>Paraneoptera</taxon>
        <taxon>Hemiptera</taxon>
        <taxon>Heteroptera</taxon>
        <taxon>Panheteroptera</taxon>
        <taxon>Pentatomomorpha</taxon>
        <taxon>Pentatomoidea</taxon>
        <taxon>Pentatomidae</taxon>
        <taxon>Pentatominae</taxon>
        <taxon>Nezara</taxon>
    </lineage>
</organism>
<evidence type="ECO:0000256" key="1">
    <source>
        <dbReference type="SAM" id="MobiDB-lite"/>
    </source>
</evidence>
<feature type="compositionally biased region" description="Basic and acidic residues" evidence="1">
    <location>
        <begin position="30"/>
        <end position="46"/>
    </location>
</feature>
<feature type="compositionally biased region" description="Basic and acidic residues" evidence="1">
    <location>
        <begin position="1"/>
        <end position="23"/>
    </location>
</feature>
<sequence length="311" mass="35544">MSQREHQIEEKQMKEVDKLRNIEDSGISAPDDHLGQAQEENKRSSEMKLPYKMTYKRSRKSISSEIEESIPSKKKPKEDLSRKNYKKHGNEDQKKGRGRGRGRRPINKINNKDFKKEAGSQPDDRTENSGRIVPPAISTNWIHVALNKFTSAATNVANMTIMTHKNLIDCKNKKINLKNINSLESVVDTQHKLCSLLVSLESNVRIVREDLKEYVEGWCQIVKDEIKDKEEVKEKKPKTSEVTSEGGQENNTQSEEKSDRLQTQFDNEDEIMTKSMEGANQGASVANQVKSVEERGEETSIAMKENQEPEE</sequence>
<gene>
    <name evidence="2" type="ORF">NEZAVI_LOCUS3860</name>
</gene>
<feature type="compositionally biased region" description="Polar residues" evidence="1">
    <location>
        <begin position="281"/>
        <end position="290"/>
    </location>
</feature>
<keyword evidence="3" id="KW-1185">Reference proteome</keyword>
<feature type="compositionally biased region" description="Basic and acidic residues" evidence="1">
    <location>
        <begin position="76"/>
        <end position="95"/>
    </location>
</feature>
<evidence type="ECO:0000313" key="2">
    <source>
        <dbReference type="EMBL" id="CAH1393149.1"/>
    </source>
</evidence>
<evidence type="ECO:0000313" key="3">
    <source>
        <dbReference type="Proteomes" id="UP001152798"/>
    </source>
</evidence>